<dbReference type="InterPro" id="IPR003598">
    <property type="entry name" value="Ig_sub2"/>
</dbReference>
<comment type="caution">
    <text evidence="3">The sequence shown here is derived from an EMBL/GenBank/DDBJ whole genome shotgun (WGS) entry which is preliminary data.</text>
</comment>
<protein>
    <recommendedName>
        <fullName evidence="2">Ig-like domain-containing protein</fullName>
    </recommendedName>
</protein>
<dbReference type="PROSITE" id="PS50835">
    <property type="entry name" value="IG_LIKE"/>
    <property type="match status" value="2"/>
</dbReference>
<dbReference type="EMBL" id="JBHFQA010000015">
    <property type="protein sequence ID" value="KAL2086192.1"/>
    <property type="molecule type" value="Genomic_DNA"/>
</dbReference>
<dbReference type="SMART" id="SM00408">
    <property type="entry name" value="IGc2"/>
    <property type="match status" value="2"/>
</dbReference>
<accession>A0ABD1JGB6</accession>
<dbReference type="CDD" id="cd00096">
    <property type="entry name" value="Ig"/>
    <property type="match status" value="2"/>
</dbReference>
<dbReference type="InterPro" id="IPR036179">
    <property type="entry name" value="Ig-like_dom_sf"/>
</dbReference>
<dbReference type="SUPFAM" id="SSF48726">
    <property type="entry name" value="Immunoglobulin"/>
    <property type="match status" value="2"/>
</dbReference>
<sequence length="294" mass="31946">MMMRTSDPTKEPQSKCKITLSVKAPPRTTSVSVSPSANISEGSSVTLTCSSDANTPVETYTWYRRTGLVSKLDSKQRYSIGSISPQHSGYYYCEAKNKYGGHNSTEVHLNVLYSPRNMFASINQSGEIVEGSSVTLTCISDANPPVETYTWYRRTGAATVQVGTGASITFTLTSVTAGLYHCKAQNRVGSLISTGFANGDQGEDYDDIQMNSIYQSLNPNTIQPDAVYQMLNPNTTQPSASLNPNTTQPDAVYQSLNPNTTQPDAVYQNLNPNTTQPDAVYQMLNPNTTQAEAV</sequence>
<dbReference type="PANTHER" id="PTHR46013">
    <property type="entry name" value="VASCULAR CELL ADHESION MOLECULE 1"/>
    <property type="match status" value="1"/>
</dbReference>
<evidence type="ECO:0000259" key="2">
    <source>
        <dbReference type="PROSITE" id="PS50835"/>
    </source>
</evidence>
<dbReference type="InterPro" id="IPR003599">
    <property type="entry name" value="Ig_sub"/>
</dbReference>
<dbReference type="Gene3D" id="2.60.40.10">
    <property type="entry name" value="Immunoglobulins"/>
    <property type="match status" value="2"/>
</dbReference>
<evidence type="ECO:0000313" key="4">
    <source>
        <dbReference type="Proteomes" id="UP001591681"/>
    </source>
</evidence>
<feature type="domain" description="Ig-like" evidence="2">
    <location>
        <begin position="26"/>
        <end position="110"/>
    </location>
</feature>
<dbReference type="AlphaFoldDB" id="A0ABD1JGB6"/>
<dbReference type="Pfam" id="PF13895">
    <property type="entry name" value="Ig_2"/>
    <property type="match status" value="2"/>
</dbReference>
<evidence type="ECO:0000256" key="1">
    <source>
        <dbReference type="SAM" id="MobiDB-lite"/>
    </source>
</evidence>
<dbReference type="PANTHER" id="PTHR46013:SF4">
    <property type="entry name" value="B-CELL RECEPTOR CD22-RELATED"/>
    <property type="match status" value="1"/>
</dbReference>
<evidence type="ECO:0000313" key="3">
    <source>
        <dbReference type="EMBL" id="KAL2086192.1"/>
    </source>
</evidence>
<dbReference type="SMART" id="SM00409">
    <property type="entry name" value="IG"/>
    <property type="match status" value="2"/>
</dbReference>
<feature type="region of interest" description="Disordered" evidence="1">
    <location>
        <begin position="231"/>
        <end position="263"/>
    </location>
</feature>
<name>A0ABD1JGB6_9TELE</name>
<keyword evidence="4" id="KW-1185">Reference proteome</keyword>
<dbReference type="PRINTS" id="PR01474">
    <property type="entry name" value="VCAM1"/>
</dbReference>
<proteinExistence type="predicted"/>
<dbReference type="InterPro" id="IPR007110">
    <property type="entry name" value="Ig-like_dom"/>
</dbReference>
<dbReference type="InterPro" id="IPR003989">
    <property type="entry name" value="VCAM-1"/>
</dbReference>
<dbReference type="InterPro" id="IPR013783">
    <property type="entry name" value="Ig-like_fold"/>
</dbReference>
<reference evidence="3 4" key="1">
    <citation type="submission" date="2024-09" db="EMBL/GenBank/DDBJ databases">
        <title>A chromosome-level genome assembly of Gray's grenadier anchovy, Coilia grayii.</title>
        <authorList>
            <person name="Fu Z."/>
        </authorList>
    </citation>
    <scope>NUCLEOTIDE SEQUENCE [LARGE SCALE GENOMIC DNA]</scope>
    <source>
        <strain evidence="3">G4</strain>
        <tissue evidence="3">Muscle</tissue>
    </source>
</reference>
<feature type="domain" description="Ig-like" evidence="2">
    <location>
        <begin position="115"/>
        <end position="193"/>
    </location>
</feature>
<dbReference type="Proteomes" id="UP001591681">
    <property type="component" value="Unassembled WGS sequence"/>
</dbReference>
<organism evidence="3 4">
    <name type="scientific">Coilia grayii</name>
    <name type="common">Gray's grenadier anchovy</name>
    <dbReference type="NCBI Taxonomy" id="363190"/>
    <lineage>
        <taxon>Eukaryota</taxon>
        <taxon>Metazoa</taxon>
        <taxon>Chordata</taxon>
        <taxon>Craniata</taxon>
        <taxon>Vertebrata</taxon>
        <taxon>Euteleostomi</taxon>
        <taxon>Actinopterygii</taxon>
        <taxon>Neopterygii</taxon>
        <taxon>Teleostei</taxon>
        <taxon>Clupei</taxon>
        <taxon>Clupeiformes</taxon>
        <taxon>Clupeoidei</taxon>
        <taxon>Engraulidae</taxon>
        <taxon>Coilinae</taxon>
        <taxon>Coilia</taxon>
    </lineage>
</organism>
<gene>
    <name evidence="3" type="ORF">ACEWY4_017251</name>
</gene>